<organism evidence="2 3">
    <name type="scientific">Mycena maculata</name>
    <dbReference type="NCBI Taxonomy" id="230809"/>
    <lineage>
        <taxon>Eukaryota</taxon>
        <taxon>Fungi</taxon>
        <taxon>Dikarya</taxon>
        <taxon>Basidiomycota</taxon>
        <taxon>Agaricomycotina</taxon>
        <taxon>Agaricomycetes</taxon>
        <taxon>Agaricomycetidae</taxon>
        <taxon>Agaricales</taxon>
        <taxon>Marasmiineae</taxon>
        <taxon>Mycenaceae</taxon>
        <taxon>Mycena</taxon>
    </lineage>
</organism>
<accession>A0AAD7JDI4</accession>
<evidence type="ECO:0000259" key="1">
    <source>
        <dbReference type="Pfam" id="PF12770"/>
    </source>
</evidence>
<proteinExistence type="predicted"/>
<dbReference type="Pfam" id="PF12770">
    <property type="entry name" value="CHAT"/>
    <property type="match status" value="1"/>
</dbReference>
<comment type="caution">
    <text evidence="2">The sequence shown here is derived from an EMBL/GenBank/DDBJ whole genome shotgun (WGS) entry which is preliminary data.</text>
</comment>
<keyword evidence="3" id="KW-1185">Reference proteome</keyword>
<dbReference type="InterPro" id="IPR011990">
    <property type="entry name" value="TPR-like_helical_dom_sf"/>
</dbReference>
<dbReference type="InterPro" id="IPR024983">
    <property type="entry name" value="CHAT_dom"/>
</dbReference>
<dbReference type="SUPFAM" id="SSF48452">
    <property type="entry name" value="TPR-like"/>
    <property type="match status" value="2"/>
</dbReference>
<dbReference type="AlphaFoldDB" id="A0AAD7JDI4"/>
<dbReference type="EMBL" id="JARJLG010000049">
    <property type="protein sequence ID" value="KAJ7760220.1"/>
    <property type="molecule type" value="Genomic_DNA"/>
</dbReference>
<evidence type="ECO:0000313" key="2">
    <source>
        <dbReference type="EMBL" id="KAJ7760220.1"/>
    </source>
</evidence>
<reference evidence="2" key="1">
    <citation type="submission" date="2023-03" db="EMBL/GenBank/DDBJ databases">
        <title>Massive genome expansion in bonnet fungi (Mycena s.s.) driven by repeated elements and novel gene families across ecological guilds.</title>
        <authorList>
            <consortium name="Lawrence Berkeley National Laboratory"/>
            <person name="Harder C.B."/>
            <person name="Miyauchi S."/>
            <person name="Viragh M."/>
            <person name="Kuo A."/>
            <person name="Thoen E."/>
            <person name="Andreopoulos B."/>
            <person name="Lu D."/>
            <person name="Skrede I."/>
            <person name="Drula E."/>
            <person name="Henrissat B."/>
            <person name="Morin E."/>
            <person name="Kohler A."/>
            <person name="Barry K."/>
            <person name="LaButti K."/>
            <person name="Morin E."/>
            <person name="Salamov A."/>
            <person name="Lipzen A."/>
            <person name="Mereny Z."/>
            <person name="Hegedus B."/>
            <person name="Baldrian P."/>
            <person name="Stursova M."/>
            <person name="Weitz H."/>
            <person name="Taylor A."/>
            <person name="Grigoriev I.V."/>
            <person name="Nagy L.G."/>
            <person name="Martin F."/>
            <person name="Kauserud H."/>
        </authorList>
    </citation>
    <scope>NUCLEOTIDE SEQUENCE</scope>
    <source>
        <strain evidence="2">CBHHK188m</strain>
    </source>
</reference>
<protein>
    <submittedName>
        <fullName evidence="2">TPR-like protein</fullName>
    </submittedName>
</protein>
<dbReference type="PANTHER" id="PTHR19959:SF119">
    <property type="entry name" value="FUNGAL LIPASE-LIKE DOMAIN-CONTAINING PROTEIN"/>
    <property type="match status" value="1"/>
</dbReference>
<gene>
    <name evidence="2" type="ORF">DFH07DRAFT_740809</name>
</gene>
<feature type="domain" description="CHAT" evidence="1">
    <location>
        <begin position="870"/>
        <end position="1153"/>
    </location>
</feature>
<name>A0AAD7JDI4_9AGAR</name>
<dbReference type="Proteomes" id="UP001215280">
    <property type="component" value="Unassembled WGS sequence"/>
</dbReference>
<sequence>MFIQSYKASHTVDYLNQAVCAYNDAVRDDPGHVIYLADLGTSLLLRFKRLDSLMDINKAIVMLEAAVALSLDGHPDKPKRLNNLGSSLLRRFERLGDLSDLTKSVLMFEDAVQLTPDGHPDKPSRLNNLGSSLLRRFEWLGDLSDINKSVLMFEDVVQLTPDGHPYKPSRLNNLGSSLLRRFERLGDLSDLTKSVLMSEDAVQLTPDGHPDKPSRLNTLGNSLLGRFERLGDLSDINKSVLMLEDAVQLTPDGHPKPSWLNNLGNSLACRFERLGDLSDLTKSVLMFEDAVQLTPDGHPDKPSLLNNLGSSFLCRFERLGDLSDINKSVLMFEDAVQLTPDGHPDKASWLNNLGNSLARRFERLGDLSDITKSILMKEDAVQLTPDGHPDKPSLLNNLGSSLARRFERLGDLRDINKSVLMKEDAVQLTPDGHPDRPSRLNNLGSSFLCRFERLGDLSDINKSVLMFEDAVQLTPDGHPDKASWLNNLGNSLARRFERLGDLRDINKSVLMKEDAVQLTPDGHPDRPSRLNNLGNSLARRFERLGDLSDINKSVLMKEDAVQLTPDGHPDKPSRLNTLGNSLFHRFGRLGDLQDSQQLLLHYTSAACSTTGPAHIRFEAARRWEKHAHIHKPSSILHAYTTAIELLPELAWLGLSISDRHHRLSQAGQVVRDAASAAIAVHDYQKAVEWLDQGRSVIWGQLLNLRTPVDELRKSHPDLADQLASVSASLETAGTRSNAVPYDTKQQPLQSIANQAHAFALKRNHILQQIRGLPGFQRFLLSKSISELSLAANKGPVVILNISAHGCDALILMPDLADEVIHVPLSDFSIQEAQALAKSLALIVGSPGRNDRLHGFREGEMAPEDTFAHILSELWFKIVHPVLNALAITPPVNQDLGRIWWCPTGPLAFLPIHAAGLYGEDQAFGSKLSDFLISSYTPSLTALIQGFRPQSESKEDLQLLAVTQPSAQGQSYIPGTQDEIKCIKQHAEGKVPVLWLDEDMATIEKVQRGMKESRWVHFACHGVQSTSPTESALLLAGSSRLTLSNIIELSLPNADLAFLSACQTATGSQELQDESVHLTAGMLLAGYRGVIGTMWSIMDADAPQVASDVYAHLLEASPPDPTRAAEALHLAVQKLRTQPGRKSFLHWVPFVHFGV</sequence>
<dbReference type="Gene3D" id="1.25.40.10">
    <property type="entry name" value="Tetratricopeptide repeat domain"/>
    <property type="match status" value="3"/>
</dbReference>
<evidence type="ECO:0000313" key="3">
    <source>
        <dbReference type="Proteomes" id="UP001215280"/>
    </source>
</evidence>
<dbReference type="PANTHER" id="PTHR19959">
    <property type="entry name" value="KINESIN LIGHT CHAIN"/>
    <property type="match status" value="1"/>
</dbReference>